<dbReference type="InterPro" id="IPR035899">
    <property type="entry name" value="DBL_dom_sf"/>
</dbReference>
<dbReference type="InterPro" id="IPR000219">
    <property type="entry name" value="DH_dom"/>
</dbReference>
<dbReference type="Pfam" id="PF00621">
    <property type="entry name" value="RhoGEF"/>
    <property type="match status" value="1"/>
</dbReference>
<dbReference type="AlphaFoldDB" id="A0A6A6ZU17"/>
<gene>
    <name evidence="4" type="ORF">CC86DRAFT_60432</name>
</gene>
<dbReference type="Gene3D" id="1.20.900.10">
    <property type="entry name" value="Dbl homology (DH) domain"/>
    <property type="match status" value="1"/>
</dbReference>
<proteinExistence type="predicted"/>
<name>A0A6A6ZU17_9PLEO</name>
<evidence type="ECO:0000259" key="3">
    <source>
        <dbReference type="PROSITE" id="PS50010"/>
    </source>
</evidence>
<evidence type="ECO:0008006" key="6">
    <source>
        <dbReference type="Google" id="ProtNLM"/>
    </source>
</evidence>
<dbReference type="SUPFAM" id="SSF50729">
    <property type="entry name" value="PH domain-like"/>
    <property type="match status" value="1"/>
</dbReference>
<keyword evidence="5" id="KW-1185">Reference proteome</keyword>
<organism evidence="4 5">
    <name type="scientific">Ophiobolus disseminans</name>
    <dbReference type="NCBI Taxonomy" id="1469910"/>
    <lineage>
        <taxon>Eukaryota</taxon>
        <taxon>Fungi</taxon>
        <taxon>Dikarya</taxon>
        <taxon>Ascomycota</taxon>
        <taxon>Pezizomycotina</taxon>
        <taxon>Dothideomycetes</taxon>
        <taxon>Pleosporomycetidae</taxon>
        <taxon>Pleosporales</taxon>
        <taxon>Pleosporineae</taxon>
        <taxon>Phaeosphaeriaceae</taxon>
        <taxon>Ophiobolus</taxon>
    </lineage>
</organism>
<protein>
    <recommendedName>
        <fullName evidence="6">DH domain-containing protein</fullName>
    </recommendedName>
</protein>
<accession>A0A6A6ZU17</accession>
<dbReference type="EMBL" id="MU006231">
    <property type="protein sequence ID" value="KAF2823827.1"/>
    <property type="molecule type" value="Genomic_DNA"/>
</dbReference>
<sequence length="804" mass="90400">MEPVSALIGVMAALPQCIHSAKELYDLRSRYKDASFLITAIYSESMVIAASLSQVQNLLEHDALRSKPQLLETFDRALTGCRVVYGCLEEEVRDLVAKADSDELKFRDRAKFLWKEDTFKELLTQIRGQQSALTLLIQGLQMESIADIRKLVEENSATLDQVVKRSRTLRQSHPQIRVPESLFNYQNMTGSEIDVHSIAKSAGFSFDNEVVNSRAYRKSMASFTSRVEATPVSQCEVKQYELPPYEPPAPQVGYDGISASATERFDVKEAVTPHHDAIGTALPDNLKDALDSIEKDYLPYMPRLTSTAPYLTPLRANTDSDMATQYTEPQLKPSLRSQSEGNILLKQETAPPLPPRRPSDIAAAASKGAQAYNRSPDDDKDISTTPSIFSKVSTTSSLTSHAPSKPKVGLSRKPVRKPLPIRHQISHDILGATRNMTTVAEPSISVSRLHRDEMHNIWVSLVDAERKFVDRMSKFRTMFYNNIVRSWPLLEHHLEAILIGGQLAAINNEMLLLAMESQISRAEDAVCDPSMFETYTHKVNRTYREYCQRMPHAMASLRTTQTMDPKFRPFVNTLGLSLAWFGMGWEDYLKLPLSQLELYADGLQRLANLVARLDEQTALREAERLRYAIEAIKSLRTLGSDILEGAKNRQDMHDLEKRIHTLDSGVFSQLRLLDSGRRIRHQGKMAIKVKGQGPWQAVHVMLLDNFLLWGKAKPRKKSKGDMVMVQGDPIAVGDLQVTTSGEQHQSQKATMFDDIPRGSVVYTILVKSNVVDCKPHMLGALSLKEQKEWLHHLTVATGLSEPLR</sequence>
<feature type="domain" description="PH" evidence="2">
    <location>
        <begin position="678"/>
        <end position="798"/>
    </location>
</feature>
<dbReference type="PROSITE" id="PS50010">
    <property type="entry name" value="DH_2"/>
    <property type="match status" value="1"/>
</dbReference>
<dbReference type="PANTHER" id="PTHR46572:SF1">
    <property type="entry name" value="RHO1 GUANINE NUCLEOTIDE EXCHANGE FACTOR TUS1"/>
    <property type="match status" value="1"/>
</dbReference>
<dbReference type="InterPro" id="IPR011993">
    <property type="entry name" value="PH-like_dom_sf"/>
</dbReference>
<evidence type="ECO:0000259" key="2">
    <source>
        <dbReference type="PROSITE" id="PS50003"/>
    </source>
</evidence>
<reference evidence="4" key="1">
    <citation type="journal article" date="2020" name="Stud. Mycol.">
        <title>101 Dothideomycetes genomes: a test case for predicting lifestyles and emergence of pathogens.</title>
        <authorList>
            <person name="Haridas S."/>
            <person name="Albert R."/>
            <person name="Binder M."/>
            <person name="Bloem J."/>
            <person name="Labutti K."/>
            <person name="Salamov A."/>
            <person name="Andreopoulos B."/>
            <person name="Baker S."/>
            <person name="Barry K."/>
            <person name="Bills G."/>
            <person name="Bluhm B."/>
            <person name="Cannon C."/>
            <person name="Castanera R."/>
            <person name="Culley D."/>
            <person name="Daum C."/>
            <person name="Ezra D."/>
            <person name="Gonzalez J."/>
            <person name="Henrissat B."/>
            <person name="Kuo A."/>
            <person name="Liang C."/>
            <person name="Lipzen A."/>
            <person name="Lutzoni F."/>
            <person name="Magnuson J."/>
            <person name="Mondo S."/>
            <person name="Nolan M."/>
            <person name="Ohm R."/>
            <person name="Pangilinan J."/>
            <person name="Park H.-J."/>
            <person name="Ramirez L."/>
            <person name="Alfaro M."/>
            <person name="Sun H."/>
            <person name="Tritt A."/>
            <person name="Yoshinaga Y."/>
            <person name="Zwiers L.-H."/>
            <person name="Turgeon B."/>
            <person name="Goodwin S."/>
            <person name="Spatafora J."/>
            <person name="Crous P."/>
            <person name="Grigoriev I."/>
        </authorList>
    </citation>
    <scope>NUCLEOTIDE SEQUENCE</scope>
    <source>
        <strain evidence="4">CBS 113818</strain>
    </source>
</reference>
<evidence type="ECO:0000256" key="1">
    <source>
        <dbReference type="SAM" id="MobiDB-lite"/>
    </source>
</evidence>
<dbReference type="GO" id="GO:0005085">
    <property type="term" value="F:guanyl-nucleotide exchange factor activity"/>
    <property type="evidence" value="ECO:0007669"/>
    <property type="project" value="InterPro"/>
</dbReference>
<dbReference type="PROSITE" id="PS50003">
    <property type="entry name" value="PH_DOMAIN"/>
    <property type="match status" value="1"/>
</dbReference>
<dbReference type="InterPro" id="IPR001849">
    <property type="entry name" value="PH_domain"/>
</dbReference>
<evidence type="ECO:0000313" key="5">
    <source>
        <dbReference type="Proteomes" id="UP000799424"/>
    </source>
</evidence>
<evidence type="ECO:0000313" key="4">
    <source>
        <dbReference type="EMBL" id="KAF2823827.1"/>
    </source>
</evidence>
<feature type="region of interest" description="Disordered" evidence="1">
    <location>
        <begin position="347"/>
        <end position="416"/>
    </location>
</feature>
<dbReference type="OrthoDB" id="5365701at2759"/>
<feature type="domain" description="DH" evidence="3">
    <location>
        <begin position="453"/>
        <end position="642"/>
    </location>
</feature>
<dbReference type="Proteomes" id="UP000799424">
    <property type="component" value="Unassembled WGS sequence"/>
</dbReference>
<dbReference type="SUPFAM" id="SSF48065">
    <property type="entry name" value="DBL homology domain (DH-domain)"/>
    <property type="match status" value="1"/>
</dbReference>
<dbReference type="InterPro" id="IPR052233">
    <property type="entry name" value="Rho-type_GEFs"/>
</dbReference>
<feature type="compositionally biased region" description="Polar residues" evidence="1">
    <location>
        <begin position="383"/>
        <end position="402"/>
    </location>
</feature>
<dbReference type="Gene3D" id="2.30.29.30">
    <property type="entry name" value="Pleckstrin-homology domain (PH domain)/Phosphotyrosine-binding domain (PTB)"/>
    <property type="match status" value="1"/>
</dbReference>
<dbReference type="PANTHER" id="PTHR46572">
    <property type="entry name" value="RHO1 GDP-GTP EXCHANGE PROTEIN 1-RELATED"/>
    <property type="match status" value="1"/>
</dbReference>